<proteinExistence type="predicted"/>
<dbReference type="EMBL" id="AZFY01000054">
    <property type="protein sequence ID" value="KRM09160.1"/>
    <property type="molecule type" value="Genomic_DNA"/>
</dbReference>
<keyword evidence="1" id="KW-0732">Signal</keyword>
<reference evidence="2 3" key="1">
    <citation type="journal article" date="2015" name="Genome Announc.">
        <title>Expanding the biotechnology potential of lactobacilli through comparative genomics of 213 strains and associated genera.</title>
        <authorList>
            <person name="Sun Z."/>
            <person name="Harris H.M."/>
            <person name="McCann A."/>
            <person name="Guo C."/>
            <person name="Argimon S."/>
            <person name="Zhang W."/>
            <person name="Yang X."/>
            <person name="Jeffery I.B."/>
            <person name="Cooney J.C."/>
            <person name="Kagawa T.F."/>
            <person name="Liu W."/>
            <person name="Song Y."/>
            <person name="Salvetti E."/>
            <person name="Wrobel A."/>
            <person name="Rasinkangas P."/>
            <person name="Parkhill J."/>
            <person name="Rea M.C."/>
            <person name="O'Sullivan O."/>
            <person name="Ritari J."/>
            <person name="Douillard F.P."/>
            <person name="Paul Ross R."/>
            <person name="Yang R."/>
            <person name="Briner A.E."/>
            <person name="Felis G.E."/>
            <person name="de Vos W.M."/>
            <person name="Barrangou R."/>
            <person name="Klaenhammer T.R."/>
            <person name="Caufield P.W."/>
            <person name="Cui Y."/>
            <person name="Zhang H."/>
            <person name="O'Toole P.W."/>
        </authorList>
    </citation>
    <scope>NUCLEOTIDE SEQUENCE [LARGE SCALE GENOMIC DNA]</scope>
    <source>
        <strain evidence="2 3">DSM 18382</strain>
    </source>
</reference>
<dbReference type="PATRIC" id="fig|1423743.5.peg.2824"/>
<protein>
    <recommendedName>
        <fullName evidence="4">D-alanyl-D-alanine carboxypeptidase</fullName>
    </recommendedName>
</protein>
<sequence>MEVLNLNKKLYLMILALSLIGLFSFTKTTAQAAGYQIVSNQAASRIEPLHNANPQSHYMWNLSHTVKLHNLKNFPNTTWTLKRVAILSHNGKKAVYFNVTDRTGQFNGWVWHGFLEFGPYQYHEDPNADGLNLIDPANNAANSMLSNYVLKKLFNDGYRGQNDLMKLAYYYGDQRASNATISFKDAVATKSLTINAANLIGMFEYPVSDIVNLIDPATKDMLLEKTGNGELGNNITLQIENFLKSNQSNQFGLWLNLSGSISNGTLALDLTCISTK</sequence>
<dbReference type="AlphaFoldDB" id="A0A0R1VTR6"/>
<evidence type="ECO:0008006" key="4">
    <source>
        <dbReference type="Google" id="ProtNLM"/>
    </source>
</evidence>
<name>A0A0R1VTR6_9LACO</name>
<gene>
    <name evidence="2" type="ORF">FD41_GL002746</name>
</gene>
<keyword evidence="3" id="KW-1185">Reference proteome</keyword>
<evidence type="ECO:0000313" key="3">
    <source>
        <dbReference type="Proteomes" id="UP000051966"/>
    </source>
</evidence>
<evidence type="ECO:0000256" key="1">
    <source>
        <dbReference type="SAM" id="SignalP"/>
    </source>
</evidence>
<feature type="signal peptide" evidence="1">
    <location>
        <begin position="1"/>
        <end position="32"/>
    </location>
</feature>
<dbReference type="Proteomes" id="UP000051966">
    <property type="component" value="Unassembled WGS sequence"/>
</dbReference>
<comment type="caution">
    <text evidence="2">The sequence shown here is derived from an EMBL/GenBank/DDBJ whole genome shotgun (WGS) entry which is preliminary data.</text>
</comment>
<evidence type="ECO:0000313" key="2">
    <source>
        <dbReference type="EMBL" id="KRM09160.1"/>
    </source>
</evidence>
<accession>A0A0R1VTR6</accession>
<organism evidence="2 3">
    <name type="scientific">Lentilactobacillus farraginis DSM 18382 = JCM 14108</name>
    <dbReference type="NCBI Taxonomy" id="1423743"/>
    <lineage>
        <taxon>Bacteria</taxon>
        <taxon>Bacillati</taxon>
        <taxon>Bacillota</taxon>
        <taxon>Bacilli</taxon>
        <taxon>Lactobacillales</taxon>
        <taxon>Lactobacillaceae</taxon>
        <taxon>Lentilactobacillus</taxon>
    </lineage>
</organism>
<feature type="chain" id="PRO_5006412419" description="D-alanyl-D-alanine carboxypeptidase" evidence="1">
    <location>
        <begin position="33"/>
        <end position="276"/>
    </location>
</feature>